<dbReference type="EMBL" id="KD219080">
    <property type="protein sequence ID" value="EMS51531.1"/>
    <property type="molecule type" value="Genomic_DNA"/>
</dbReference>
<protein>
    <submittedName>
        <fullName evidence="1">Uncharacterized protein</fullName>
    </submittedName>
</protein>
<proteinExistence type="predicted"/>
<gene>
    <name evidence="1" type="ORF">TRIUR3_05236</name>
</gene>
<accession>M7YWM8</accession>
<sequence length="65" mass="7209">MSIDFSSHSSLQVTVEHKKVNNALMDLIKATKYAMAPQEWSSQPENTSDSLTAVGVFDFAETKDM</sequence>
<name>M7YWM8_TRIUA</name>
<organism evidence="1">
    <name type="scientific">Triticum urartu</name>
    <name type="common">Red wild einkorn</name>
    <name type="synonym">Crithodium urartu</name>
    <dbReference type="NCBI Taxonomy" id="4572"/>
    <lineage>
        <taxon>Eukaryota</taxon>
        <taxon>Viridiplantae</taxon>
        <taxon>Streptophyta</taxon>
        <taxon>Embryophyta</taxon>
        <taxon>Tracheophyta</taxon>
        <taxon>Spermatophyta</taxon>
        <taxon>Magnoliopsida</taxon>
        <taxon>Liliopsida</taxon>
        <taxon>Poales</taxon>
        <taxon>Poaceae</taxon>
        <taxon>BOP clade</taxon>
        <taxon>Pooideae</taxon>
        <taxon>Triticodae</taxon>
        <taxon>Triticeae</taxon>
        <taxon>Triticinae</taxon>
        <taxon>Triticum</taxon>
    </lineage>
</organism>
<reference evidence="1" key="1">
    <citation type="journal article" date="2013" name="Nature">
        <title>Draft genome of the wheat A-genome progenitor Triticum urartu.</title>
        <authorList>
            <person name="Ling H.Q."/>
            <person name="Zhao S."/>
            <person name="Liu D."/>
            <person name="Wang J."/>
            <person name="Sun H."/>
            <person name="Zhang C."/>
            <person name="Fan H."/>
            <person name="Li D."/>
            <person name="Dong L."/>
            <person name="Tao Y."/>
            <person name="Gao C."/>
            <person name="Wu H."/>
            <person name="Li Y."/>
            <person name="Cui Y."/>
            <person name="Guo X."/>
            <person name="Zheng S."/>
            <person name="Wang B."/>
            <person name="Yu K."/>
            <person name="Liang Q."/>
            <person name="Yang W."/>
            <person name="Lou X."/>
            <person name="Chen J."/>
            <person name="Feng M."/>
            <person name="Jian J."/>
            <person name="Zhang X."/>
            <person name="Luo G."/>
            <person name="Jiang Y."/>
            <person name="Liu J."/>
            <person name="Wang Z."/>
            <person name="Sha Y."/>
            <person name="Zhang B."/>
            <person name="Wu H."/>
            <person name="Tang D."/>
            <person name="Shen Q."/>
            <person name="Xue P."/>
            <person name="Zou S."/>
            <person name="Wang X."/>
            <person name="Liu X."/>
            <person name="Wang F."/>
            <person name="Yang Y."/>
            <person name="An X."/>
            <person name="Dong Z."/>
            <person name="Zhang K."/>
            <person name="Zhang X."/>
            <person name="Luo M.C."/>
            <person name="Dvorak J."/>
            <person name="Tong Y."/>
            <person name="Wang J."/>
            <person name="Yang H."/>
            <person name="Li Z."/>
            <person name="Wang D."/>
            <person name="Zhang A."/>
            <person name="Wang J."/>
        </authorList>
    </citation>
    <scope>NUCLEOTIDE SEQUENCE</scope>
</reference>
<dbReference type="AlphaFoldDB" id="M7YWM8"/>
<evidence type="ECO:0000313" key="1">
    <source>
        <dbReference type="EMBL" id="EMS51531.1"/>
    </source>
</evidence>